<keyword evidence="23" id="KW-1185">Reference proteome</keyword>
<keyword evidence="15" id="KW-0413">Isomerase</keyword>
<evidence type="ECO:0000256" key="1">
    <source>
        <dbReference type="ARBA" id="ARBA00008428"/>
    </source>
</evidence>
<evidence type="ECO:0000256" key="15">
    <source>
        <dbReference type="ARBA" id="ARBA00023235"/>
    </source>
</evidence>
<feature type="domain" description="DOD-type homing endonuclease" evidence="20">
    <location>
        <begin position="503"/>
        <end position="646"/>
    </location>
</feature>
<dbReference type="InterPro" id="IPR004860">
    <property type="entry name" value="LAGLIDADG_dom"/>
</dbReference>
<keyword evidence="9 19" id="KW-0347">Helicase</keyword>
<dbReference type="GO" id="GO:0003678">
    <property type="term" value="F:DNA helicase activity"/>
    <property type="evidence" value="ECO:0007669"/>
    <property type="project" value="UniProtKB-EC"/>
</dbReference>
<dbReference type="InterPro" id="IPR016136">
    <property type="entry name" value="DNA_helicase_N/primase_C"/>
</dbReference>
<dbReference type="InterPro" id="IPR006142">
    <property type="entry name" value="INTEIN"/>
</dbReference>
<dbReference type="SMART" id="SM00306">
    <property type="entry name" value="HintN"/>
    <property type="match status" value="1"/>
</dbReference>
<dbReference type="Gene3D" id="1.10.860.10">
    <property type="entry name" value="DNAb Helicase, Chain A"/>
    <property type="match status" value="1"/>
</dbReference>
<proteinExistence type="inferred from homology"/>
<dbReference type="InterPro" id="IPR003586">
    <property type="entry name" value="Hint_dom_C"/>
</dbReference>
<feature type="domain" description="SF4 helicase" evidence="21">
    <location>
        <begin position="188"/>
        <end position="393"/>
    </location>
</feature>
<evidence type="ECO:0000313" key="22">
    <source>
        <dbReference type="EMBL" id="MFC0268731.1"/>
    </source>
</evidence>
<dbReference type="NCBIfam" id="TIGR00665">
    <property type="entry name" value="DnaB"/>
    <property type="match status" value="1"/>
</dbReference>
<dbReference type="SMART" id="SM00382">
    <property type="entry name" value="AAA"/>
    <property type="match status" value="1"/>
</dbReference>
<comment type="function">
    <text evidence="16">The intein is an endonuclease.</text>
</comment>
<evidence type="ECO:0000256" key="2">
    <source>
        <dbReference type="ARBA" id="ARBA00022515"/>
    </source>
</evidence>
<dbReference type="InterPro" id="IPR007692">
    <property type="entry name" value="DNA_helicase_DnaB"/>
</dbReference>
<evidence type="ECO:0000256" key="16">
    <source>
        <dbReference type="ARBA" id="ARBA00044940"/>
    </source>
</evidence>
<dbReference type="Pfam" id="PF14528">
    <property type="entry name" value="LAGLIDADG_3"/>
    <property type="match status" value="1"/>
</dbReference>
<name>A0ABV6G5N8_9GAMM</name>
<dbReference type="InterPro" id="IPR003593">
    <property type="entry name" value="AAA+_ATPase"/>
</dbReference>
<keyword evidence="7" id="KW-0255">Endonuclease</keyword>
<protein>
    <recommendedName>
        <fullName evidence="18 19">Replicative DNA helicase</fullName>
        <ecNumber evidence="18 19">5.6.2.3</ecNumber>
    </recommendedName>
</protein>
<evidence type="ECO:0000256" key="19">
    <source>
        <dbReference type="RuleBase" id="RU362085"/>
    </source>
</evidence>
<dbReference type="InterPro" id="IPR027434">
    <property type="entry name" value="Homing_endonucl"/>
</dbReference>
<evidence type="ECO:0000256" key="7">
    <source>
        <dbReference type="ARBA" id="ARBA00022759"/>
    </source>
</evidence>
<evidence type="ECO:0000256" key="11">
    <source>
        <dbReference type="ARBA" id="ARBA00022840"/>
    </source>
</evidence>
<evidence type="ECO:0000256" key="8">
    <source>
        <dbReference type="ARBA" id="ARBA00022801"/>
    </source>
</evidence>
<dbReference type="SUPFAM" id="SSF52540">
    <property type="entry name" value="P-loop containing nucleoside triphosphate hydrolases"/>
    <property type="match status" value="1"/>
</dbReference>
<evidence type="ECO:0000256" key="12">
    <source>
        <dbReference type="ARBA" id="ARBA00022886"/>
    </source>
</evidence>
<dbReference type="NCBIfam" id="TIGR01443">
    <property type="entry name" value="intein_Cterm"/>
    <property type="match status" value="1"/>
</dbReference>
<evidence type="ECO:0000259" key="20">
    <source>
        <dbReference type="PROSITE" id="PS50819"/>
    </source>
</evidence>
<evidence type="ECO:0000256" key="5">
    <source>
        <dbReference type="ARBA" id="ARBA00022737"/>
    </source>
</evidence>
<dbReference type="PROSITE" id="PS50817">
    <property type="entry name" value="INTEIN_N_TER"/>
    <property type="match status" value="1"/>
</dbReference>
<dbReference type="Gene3D" id="2.170.16.10">
    <property type="entry name" value="Hedgehog/Intein (Hint) domain"/>
    <property type="match status" value="1"/>
</dbReference>
<dbReference type="NCBIfam" id="TIGR01445">
    <property type="entry name" value="intein_Nterm"/>
    <property type="match status" value="1"/>
</dbReference>
<dbReference type="InterPro" id="IPR007694">
    <property type="entry name" value="DNA_helicase_DnaB-like_C"/>
</dbReference>
<dbReference type="InterPro" id="IPR027417">
    <property type="entry name" value="P-loop_NTPase"/>
</dbReference>
<evidence type="ECO:0000256" key="6">
    <source>
        <dbReference type="ARBA" id="ARBA00022741"/>
    </source>
</evidence>
<dbReference type="PANTHER" id="PTHR30153:SF2">
    <property type="entry name" value="REPLICATIVE DNA HELICASE"/>
    <property type="match status" value="1"/>
</dbReference>
<dbReference type="RefSeq" id="WP_019953002.1">
    <property type="nucleotide sequence ID" value="NZ_JBHLVX010000049.1"/>
</dbReference>
<keyword evidence="6 19" id="KW-0547">Nucleotide-binding</keyword>
<comment type="catalytic activity">
    <reaction evidence="17 19">
        <text>ATP + H2O = ADP + phosphate + H(+)</text>
        <dbReference type="Rhea" id="RHEA:13065"/>
        <dbReference type="ChEBI" id="CHEBI:15377"/>
        <dbReference type="ChEBI" id="CHEBI:15378"/>
        <dbReference type="ChEBI" id="CHEBI:30616"/>
        <dbReference type="ChEBI" id="CHEBI:43474"/>
        <dbReference type="ChEBI" id="CHEBI:456216"/>
        <dbReference type="EC" id="5.6.2.3"/>
    </reaction>
</comment>
<dbReference type="Pfam" id="PF00772">
    <property type="entry name" value="DnaB"/>
    <property type="match status" value="1"/>
</dbReference>
<dbReference type="Proteomes" id="UP001589814">
    <property type="component" value="Unassembled WGS sequence"/>
</dbReference>
<evidence type="ECO:0000313" key="23">
    <source>
        <dbReference type="Proteomes" id="UP001589814"/>
    </source>
</evidence>
<sequence length="877" mass="97579">MSEVIEADQETAALKIPPHSLEAEQSVLGGLMLDNRAWDEIAERLVSDDFYRIEHRDVYNAMTRLAEAGRPLDVVTLSEELESHDRLERVGGLSYLAELARNTPSASNIRAYADIVRERATLRKLITAANQIAEGAFNPQGRSADELVNEAERLVFQIAESRPRSGGAIGMSDLLSKAVDRIDELFNLKGQMTGLSTGFRDLDDMTSGLQPSDLVIVAGRPSMGKTTFAMNLVEHAVVSSEKSVVVFSMEMPAESLMLRMISSLGRIDQTRVRNGQLEDDDWPRLTSAVNLLKDRQLYVDDTPGLSPNEMRSRARRIARDSGGIGMIMIDYLQLMQVPGFAENRTAEISEISRSLKGLAREFNCPVVALSQLNRSLEQRPNKRPVMSDLRECVSGDTLVMLSNGERRPIRELVGQTPEVVSLGDDNRLQFSTSDLVWSVGIRPVYEVSLASGRRLRATSEHRLRAFRDWKRVDSLEVGDRLAVARVLPEPGTTRVWKEHAIVLMAHLLGDGSYVKGQPLRYTTASEANSEAVRCAAEQFGSSVTRHAGRGNWHQLVIAGNGNRWHPLGVGRWLKSLGVFGQRSAEKHVPDEVFQLANDQLALFLRHLWATDGSVTTTHAGRTRIFFSTVSRRLIDDVAALLLRFAIVARIRHIVSGAGKGWYTADVSGSDQQRRFAERIGGFGHQQQALERCRESSIRANTNLDTLPQEVFEHVRQAMAEKKVRHRQMAAMRGTAYGGSSHFRFAPSRQTLESYADVLQDATLKQAASSDLLWDKVVEIRACGEEEVFDLTVPGNACWLADGIVSHNSGAIEQDADLITFVYRDEVYNKDNPDNKGLAELIIGKQRNGPIGTVHMAFIGKYTRFEDLAPESYGQYEE</sequence>
<keyword evidence="10" id="KW-0068">Autocatalytic cleavage</keyword>
<dbReference type="InterPro" id="IPR004042">
    <property type="entry name" value="Intein_endonuc_central"/>
</dbReference>
<keyword evidence="5" id="KW-0677">Repeat</keyword>
<comment type="function">
    <text evidence="19">The main replicative DNA helicase, it participates in initiation and elongation during chromosome replication. Travels ahead of the DNA replisome, separating dsDNA into templates for DNA synthesis. A processive ATP-dependent 5'-3' DNA helicase it has DNA-dependent ATPase activity.</text>
</comment>
<dbReference type="Pfam" id="PF03796">
    <property type="entry name" value="DnaB_C"/>
    <property type="match status" value="1"/>
</dbReference>
<dbReference type="CDD" id="cd00984">
    <property type="entry name" value="DnaB_C"/>
    <property type="match status" value="1"/>
</dbReference>
<dbReference type="NCBIfam" id="NF004384">
    <property type="entry name" value="PRK05748.1"/>
    <property type="match status" value="1"/>
</dbReference>
<dbReference type="InterPro" id="IPR007693">
    <property type="entry name" value="DNA_helicase_DnaB-like_N"/>
</dbReference>
<keyword evidence="11 19" id="KW-0067">ATP-binding</keyword>
<dbReference type="EMBL" id="JBHLVX010000049">
    <property type="protein sequence ID" value="MFC0268731.1"/>
    <property type="molecule type" value="Genomic_DNA"/>
</dbReference>
<dbReference type="InterPro" id="IPR036844">
    <property type="entry name" value="Hint_dom_sf"/>
</dbReference>
<dbReference type="Gene3D" id="3.40.50.300">
    <property type="entry name" value="P-loop containing nucleotide triphosphate hydrolases"/>
    <property type="match status" value="2"/>
</dbReference>
<keyword evidence="4" id="KW-0540">Nuclease</keyword>
<dbReference type="PROSITE" id="PS50818">
    <property type="entry name" value="INTEIN_C_TER"/>
    <property type="match status" value="1"/>
</dbReference>
<dbReference type="PROSITE" id="PS50819">
    <property type="entry name" value="INTEIN_ENDONUCLEASE"/>
    <property type="match status" value="1"/>
</dbReference>
<reference evidence="22 23" key="1">
    <citation type="submission" date="2024-09" db="EMBL/GenBank/DDBJ databases">
        <authorList>
            <person name="Sun Q."/>
            <person name="Mori K."/>
        </authorList>
    </citation>
    <scope>NUCLEOTIDE SEQUENCE [LARGE SCALE GENOMIC DNA]</scope>
    <source>
        <strain evidence="22 23">CCM 7415</strain>
    </source>
</reference>
<keyword evidence="2 19" id="KW-0639">Primosome</keyword>
<evidence type="ECO:0000256" key="14">
    <source>
        <dbReference type="ARBA" id="ARBA00023125"/>
    </source>
</evidence>
<dbReference type="PRINTS" id="PR00379">
    <property type="entry name" value="INTEIN"/>
</dbReference>
<evidence type="ECO:0000256" key="3">
    <source>
        <dbReference type="ARBA" id="ARBA00022705"/>
    </source>
</evidence>
<dbReference type="EC" id="5.6.2.3" evidence="18 19"/>
<dbReference type="GO" id="GO:0016787">
    <property type="term" value="F:hydrolase activity"/>
    <property type="evidence" value="ECO:0007669"/>
    <property type="project" value="UniProtKB-KW"/>
</dbReference>
<keyword evidence="3 19" id="KW-0235">DNA replication</keyword>
<keyword evidence="8 19" id="KW-0378">Hydrolase</keyword>
<dbReference type="SUPFAM" id="SSF48024">
    <property type="entry name" value="N-terminal domain of DnaB helicase"/>
    <property type="match status" value="1"/>
</dbReference>
<keyword evidence="14 19" id="KW-0238">DNA-binding</keyword>
<evidence type="ECO:0000256" key="13">
    <source>
        <dbReference type="ARBA" id="ARBA00023000"/>
    </source>
</evidence>
<evidence type="ECO:0000256" key="17">
    <source>
        <dbReference type="ARBA" id="ARBA00048954"/>
    </source>
</evidence>
<evidence type="ECO:0000256" key="9">
    <source>
        <dbReference type="ARBA" id="ARBA00022806"/>
    </source>
</evidence>
<dbReference type="CDD" id="cd00081">
    <property type="entry name" value="Hint"/>
    <property type="match status" value="1"/>
</dbReference>
<evidence type="ECO:0000256" key="4">
    <source>
        <dbReference type="ARBA" id="ARBA00022722"/>
    </source>
</evidence>
<evidence type="ECO:0000259" key="21">
    <source>
        <dbReference type="PROSITE" id="PS51199"/>
    </source>
</evidence>
<dbReference type="NCBIfam" id="NF005852">
    <property type="entry name" value="PRK07773.1"/>
    <property type="match status" value="1"/>
</dbReference>
<keyword evidence="13" id="KW-0651">Protein splicing</keyword>
<comment type="caution">
    <text evidence="22">The sequence shown here is derived from an EMBL/GenBank/DDBJ whole genome shotgun (WGS) entry which is preliminary data.</text>
</comment>
<dbReference type="Pfam" id="PF14890">
    <property type="entry name" value="Intein_splicing"/>
    <property type="match status" value="1"/>
</dbReference>
<gene>
    <name evidence="22" type="ORF">ACFFHW_12200</name>
</gene>
<feature type="domain" description="SF4 helicase" evidence="21">
    <location>
        <begin position="810"/>
        <end position="871"/>
    </location>
</feature>
<dbReference type="SUPFAM" id="SSF51294">
    <property type="entry name" value="Hedgehog/intein (Hint) domain"/>
    <property type="match status" value="1"/>
</dbReference>
<evidence type="ECO:0000256" key="10">
    <source>
        <dbReference type="ARBA" id="ARBA00022813"/>
    </source>
</evidence>
<keyword evidence="12" id="KW-0404">Intron homing</keyword>
<dbReference type="SUPFAM" id="SSF55608">
    <property type="entry name" value="Homing endonucleases"/>
    <property type="match status" value="1"/>
</dbReference>
<evidence type="ECO:0000256" key="18">
    <source>
        <dbReference type="NCBIfam" id="TIGR00665"/>
    </source>
</evidence>
<accession>A0ABV6G5N8</accession>
<organism evidence="22 23">
    <name type="scientific">Kushneria aurantia</name>
    <dbReference type="NCBI Taxonomy" id="504092"/>
    <lineage>
        <taxon>Bacteria</taxon>
        <taxon>Pseudomonadati</taxon>
        <taxon>Pseudomonadota</taxon>
        <taxon>Gammaproteobacteria</taxon>
        <taxon>Oceanospirillales</taxon>
        <taxon>Halomonadaceae</taxon>
        <taxon>Kushneria</taxon>
    </lineage>
</organism>
<dbReference type="SMART" id="SM00305">
    <property type="entry name" value="HintC"/>
    <property type="match status" value="1"/>
</dbReference>
<dbReference type="InterPro" id="IPR036185">
    <property type="entry name" value="DNA_heli_DnaB-like_N_sf"/>
</dbReference>
<dbReference type="InterPro" id="IPR006141">
    <property type="entry name" value="Intein_N"/>
</dbReference>
<dbReference type="InterPro" id="IPR003587">
    <property type="entry name" value="Hint_dom_N"/>
</dbReference>
<dbReference type="PROSITE" id="PS51199">
    <property type="entry name" value="SF4_HELICASE"/>
    <property type="match status" value="2"/>
</dbReference>
<dbReference type="InterPro" id="IPR030934">
    <property type="entry name" value="Intein_C"/>
</dbReference>
<dbReference type="PANTHER" id="PTHR30153">
    <property type="entry name" value="REPLICATIVE DNA HELICASE DNAB"/>
    <property type="match status" value="1"/>
</dbReference>
<comment type="similarity">
    <text evidence="1 19">Belongs to the helicase family. DnaB subfamily.</text>
</comment>
<dbReference type="Gene3D" id="3.10.28.10">
    <property type="entry name" value="Homing endonucleases"/>
    <property type="match status" value="1"/>
</dbReference>